<feature type="non-terminal residue" evidence="1">
    <location>
        <position position="1"/>
    </location>
</feature>
<dbReference type="Proteomes" id="UP000681967">
    <property type="component" value="Unassembled WGS sequence"/>
</dbReference>
<dbReference type="EMBL" id="CAJOBH010096812">
    <property type="protein sequence ID" value="CAF4593625.1"/>
    <property type="molecule type" value="Genomic_DNA"/>
</dbReference>
<protein>
    <submittedName>
        <fullName evidence="1">Uncharacterized protein</fullName>
    </submittedName>
</protein>
<gene>
    <name evidence="2" type="ORF">BYL167_LOCUS39819</name>
    <name evidence="1" type="ORF">CJN711_LOCUS32015</name>
</gene>
<proteinExistence type="predicted"/>
<evidence type="ECO:0000313" key="3">
    <source>
        <dbReference type="Proteomes" id="UP000663855"/>
    </source>
</evidence>
<accession>A0A815YLS1</accession>
<comment type="caution">
    <text evidence="1">The sequence shown here is derived from an EMBL/GenBank/DDBJ whole genome shotgun (WGS) entry which is preliminary data.</text>
</comment>
<dbReference type="EMBL" id="CAJNOV010015346">
    <property type="protein sequence ID" value="CAF1571670.1"/>
    <property type="molecule type" value="Genomic_DNA"/>
</dbReference>
<evidence type="ECO:0000313" key="2">
    <source>
        <dbReference type="EMBL" id="CAF4593625.1"/>
    </source>
</evidence>
<sequence length="72" mass="8200">YFTINKIILCSMCKYFSSSTPIKDASPVLFIPEPSEDVAPPVFFVSEPSAHVAPEEQIDDLTHQLFFYQYLP</sequence>
<dbReference type="Proteomes" id="UP000663855">
    <property type="component" value="Unassembled WGS sequence"/>
</dbReference>
<evidence type="ECO:0000313" key="1">
    <source>
        <dbReference type="EMBL" id="CAF1571670.1"/>
    </source>
</evidence>
<reference evidence="1" key="1">
    <citation type="submission" date="2021-02" db="EMBL/GenBank/DDBJ databases">
        <authorList>
            <person name="Nowell W R."/>
        </authorList>
    </citation>
    <scope>NUCLEOTIDE SEQUENCE</scope>
</reference>
<dbReference type="AlphaFoldDB" id="A0A815YLS1"/>
<name>A0A815YLS1_9BILA</name>
<organism evidence="1 3">
    <name type="scientific">Rotaria magnacalcarata</name>
    <dbReference type="NCBI Taxonomy" id="392030"/>
    <lineage>
        <taxon>Eukaryota</taxon>
        <taxon>Metazoa</taxon>
        <taxon>Spiralia</taxon>
        <taxon>Gnathifera</taxon>
        <taxon>Rotifera</taxon>
        <taxon>Eurotatoria</taxon>
        <taxon>Bdelloidea</taxon>
        <taxon>Philodinida</taxon>
        <taxon>Philodinidae</taxon>
        <taxon>Rotaria</taxon>
    </lineage>
</organism>